<dbReference type="EMBL" id="JAIBOA010000004">
    <property type="protein sequence ID" value="MBW8482255.1"/>
    <property type="molecule type" value="Genomic_DNA"/>
</dbReference>
<reference evidence="1 2" key="1">
    <citation type="submission" date="2021-07" db="EMBL/GenBank/DDBJ databases">
        <title>Actinomadura sp. PM05-2 isolated from lichen.</title>
        <authorList>
            <person name="Somphong A."/>
            <person name="Phongsopitanun W."/>
            <person name="Tanasupawat S."/>
            <person name="Peongsungnone V."/>
        </authorList>
    </citation>
    <scope>NUCLEOTIDE SEQUENCE [LARGE SCALE GENOMIC DNA]</scope>
    <source>
        <strain evidence="1 2">PM05-2</strain>
    </source>
</reference>
<evidence type="ECO:0000313" key="2">
    <source>
        <dbReference type="Proteomes" id="UP000774570"/>
    </source>
</evidence>
<organism evidence="1 2">
    <name type="scientific">Actinomadura parmotrematis</name>
    <dbReference type="NCBI Taxonomy" id="2864039"/>
    <lineage>
        <taxon>Bacteria</taxon>
        <taxon>Bacillati</taxon>
        <taxon>Actinomycetota</taxon>
        <taxon>Actinomycetes</taxon>
        <taxon>Streptosporangiales</taxon>
        <taxon>Thermomonosporaceae</taxon>
        <taxon>Actinomadura</taxon>
    </lineage>
</organism>
<comment type="caution">
    <text evidence="1">The sequence shown here is derived from an EMBL/GenBank/DDBJ whole genome shotgun (WGS) entry which is preliminary data.</text>
</comment>
<gene>
    <name evidence="1" type="ORF">K1Y72_07745</name>
</gene>
<accession>A0ABS7FPD7</accession>
<sequence length="122" mass="13399">MPLGKPAHTSPAPNRPPLISAAHRQLAGLAVRLGARRMEIDHNPTGLVVRNPQAAGCCPENRVLSDTIVCRPFERDGNHLWFFTAANDPIIEADRLDDAAIRIAARLTPRSAATQPERRARR</sequence>
<protein>
    <submittedName>
        <fullName evidence="1">Uncharacterized protein</fullName>
    </submittedName>
</protein>
<proteinExistence type="predicted"/>
<keyword evidence="2" id="KW-1185">Reference proteome</keyword>
<evidence type="ECO:0000313" key="1">
    <source>
        <dbReference type="EMBL" id="MBW8482255.1"/>
    </source>
</evidence>
<dbReference type="RefSeq" id="WP_220164679.1">
    <property type="nucleotide sequence ID" value="NZ_JAIBOA010000004.1"/>
</dbReference>
<dbReference type="Proteomes" id="UP000774570">
    <property type="component" value="Unassembled WGS sequence"/>
</dbReference>
<name>A0ABS7FPD7_9ACTN</name>